<dbReference type="SUPFAM" id="SSF53335">
    <property type="entry name" value="S-adenosyl-L-methionine-dependent methyltransferases"/>
    <property type="match status" value="1"/>
</dbReference>
<dbReference type="InterPro" id="IPR029063">
    <property type="entry name" value="SAM-dependent_MTases_sf"/>
</dbReference>
<keyword evidence="1" id="KW-0732">Signal</keyword>
<feature type="signal peptide" evidence="1">
    <location>
        <begin position="1"/>
        <end position="20"/>
    </location>
</feature>
<gene>
    <name evidence="2" type="ORF">Syun_018778</name>
</gene>
<comment type="caution">
    <text evidence="2">The sequence shown here is derived from an EMBL/GenBank/DDBJ whole genome shotgun (WGS) entry which is preliminary data.</text>
</comment>
<keyword evidence="3" id="KW-1185">Reference proteome</keyword>
<proteinExistence type="predicted"/>
<reference evidence="2 3" key="1">
    <citation type="submission" date="2024-01" db="EMBL/GenBank/DDBJ databases">
        <title>Genome assemblies of Stephania.</title>
        <authorList>
            <person name="Yang L."/>
        </authorList>
    </citation>
    <scope>NUCLEOTIDE SEQUENCE [LARGE SCALE GENOMIC DNA]</scope>
    <source>
        <strain evidence="2">YNDBR</strain>
        <tissue evidence="2">Leaf</tissue>
    </source>
</reference>
<dbReference type="Pfam" id="PF10294">
    <property type="entry name" value="Methyltransf_16"/>
    <property type="match status" value="1"/>
</dbReference>
<evidence type="ECO:0000313" key="2">
    <source>
        <dbReference type="EMBL" id="KAK9121161.1"/>
    </source>
</evidence>
<evidence type="ECO:0000313" key="3">
    <source>
        <dbReference type="Proteomes" id="UP001420932"/>
    </source>
</evidence>
<protein>
    <submittedName>
        <fullName evidence="2">Uncharacterized protein</fullName>
    </submittedName>
</protein>
<dbReference type="AlphaFoldDB" id="A0AAP0ISX5"/>
<name>A0AAP0ISX5_9MAGN</name>
<organism evidence="2 3">
    <name type="scientific">Stephania yunnanensis</name>
    <dbReference type="NCBI Taxonomy" id="152371"/>
    <lineage>
        <taxon>Eukaryota</taxon>
        <taxon>Viridiplantae</taxon>
        <taxon>Streptophyta</taxon>
        <taxon>Embryophyta</taxon>
        <taxon>Tracheophyta</taxon>
        <taxon>Spermatophyta</taxon>
        <taxon>Magnoliopsida</taxon>
        <taxon>Ranunculales</taxon>
        <taxon>Menispermaceae</taxon>
        <taxon>Menispermoideae</taxon>
        <taxon>Cissampelideae</taxon>
        <taxon>Stephania</taxon>
    </lineage>
</organism>
<dbReference type="EMBL" id="JBBNAF010000008">
    <property type="protein sequence ID" value="KAK9121161.1"/>
    <property type="molecule type" value="Genomic_DNA"/>
</dbReference>
<feature type="chain" id="PRO_5042827061" evidence="1">
    <location>
        <begin position="21"/>
        <end position="289"/>
    </location>
</feature>
<dbReference type="InterPro" id="IPR019410">
    <property type="entry name" value="Methyltransf_16"/>
</dbReference>
<dbReference type="Gene3D" id="3.40.50.150">
    <property type="entry name" value="Vaccinia Virus protein VP39"/>
    <property type="match status" value="1"/>
</dbReference>
<sequence length="289" mass="32097">MRITVPLIFFIAMSFHSAEKYQFCDVLSGRSSFCLWPPLFPGFPLRNTSIQELRELVMEKDNIKEVEVGEGLKLTIQELEHVCDSTTGRTLTGSWVWDSALVLSEWMASELGRSELNLHSKTVIELGAGMGIPGLTAARLGATRVILTDIAPLLPGLRRNIELNGLEDRVEVRELVWGLDESTVSQRDESREVLNLVLMSDVFFNPSEMTALAKTLKAVSGPETRLWGATEMRPWTGECLAELVSQGFGVVELASRLGPMSELRTVEGNEEELPLFLVFRLVPTCSNSV</sequence>
<dbReference type="PANTHER" id="PTHR14614">
    <property type="entry name" value="HEPATOCELLULAR CARCINOMA-ASSOCIATED ANTIGEN"/>
    <property type="match status" value="1"/>
</dbReference>
<dbReference type="Proteomes" id="UP001420932">
    <property type="component" value="Unassembled WGS sequence"/>
</dbReference>
<evidence type="ECO:0000256" key="1">
    <source>
        <dbReference type="SAM" id="SignalP"/>
    </source>
</evidence>
<dbReference type="CDD" id="cd02440">
    <property type="entry name" value="AdoMet_MTases"/>
    <property type="match status" value="1"/>
</dbReference>
<dbReference type="PANTHER" id="PTHR14614:SF123">
    <property type="entry name" value="OS04G0645500 PROTEIN"/>
    <property type="match status" value="1"/>
</dbReference>
<accession>A0AAP0ISX5</accession>